<organism evidence="15 16">
    <name type="scientific">Potamilus streckersoni</name>
    <dbReference type="NCBI Taxonomy" id="2493646"/>
    <lineage>
        <taxon>Eukaryota</taxon>
        <taxon>Metazoa</taxon>
        <taxon>Spiralia</taxon>
        <taxon>Lophotrochozoa</taxon>
        <taxon>Mollusca</taxon>
        <taxon>Bivalvia</taxon>
        <taxon>Autobranchia</taxon>
        <taxon>Heteroconchia</taxon>
        <taxon>Palaeoheterodonta</taxon>
        <taxon>Unionida</taxon>
        <taxon>Unionoidea</taxon>
        <taxon>Unionidae</taxon>
        <taxon>Ambleminae</taxon>
        <taxon>Lampsilini</taxon>
        <taxon>Potamilus</taxon>
    </lineage>
</organism>
<dbReference type="PRINTS" id="PR00380">
    <property type="entry name" value="KINESINHEAVY"/>
</dbReference>
<reference evidence="15" key="3">
    <citation type="submission" date="2023-05" db="EMBL/GenBank/DDBJ databases">
        <authorList>
            <person name="Smith C.H."/>
        </authorList>
    </citation>
    <scope>NUCLEOTIDE SEQUENCE</scope>
    <source>
        <strain evidence="15">CHS0354</strain>
        <tissue evidence="15">Mantle</tissue>
    </source>
</reference>
<dbReference type="InterPro" id="IPR008984">
    <property type="entry name" value="SMAD_FHA_dom_sf"/>
</dbReference>
<dbReference type="InterPro" id="IPR027417">
    <property type="entry name" value="P-loop_NTPase"/>
</dbReference>
<dbReference type="InterPro" id="IPR036961">
    <property type="entry name" value="Kinesin_motor_dom_sf"/>
</dbReference>
<keyword evidence="3 11" id="KW-0547">Nucleotide-binding</keyword>
<keyword evidence="4 11" id="KW-0067">ATP-binding</keyword>
<reference evidence="15" key="1">
    <citation type="journal article" date="2021" name="Genome Biol. Evol.">
        <title>A High-Quality Reference Genome for a Parasitic Bivalve with Doubly Uniparental Inheritance (Bivalvia: Unionida).</title>
        <authorList>
            <person name="Smith C.H."/>
        </authorList>
    </citation>
    <scope>NUCLEOTIDE SEQUENCE</scope>
    <source>
        <strain evidence="15">CHS0354</strain>
    </source>
</reference>
<dbReference type="Gene3D" id="3.40.850.10">
    <property type="entry name" value="Kinesin motor domain"/>
    <property type="match status" value="1"/>
</dbReference>
<evidence type="ECO:0000256" key="7">
    <source>
        <dbReference type="ARBA" id="ARBA00023136"/>
    </source>
</evidence>
<dbReference type="AlphaFoldDB" id="A0AAE0SJJ5"/>
<dbReference type="InterPro" id="IPR000253">
    <property type="entry name" value="FHA_dom"/>
</dbReference>
<dbReference type="GO" id="GO:0007018">
    <property type="term" value="P:microtubule-based movement"/>
    <property type="evidence" value="ECO:0007669"/>
    <property type="project" value="InterPro"/>
</dbReference>
<dbReference type="SUPFAM" id="SSF49879">
    <property type="entry name" value="SMAD/FHA domain"/>
    <property type="match status" value="1"/>
</dbReference>
<sequence>MPAGSDSVKVAVRVRPFNQREKNAGSKCIISMNGQTTVITNPENGDTKSFSYDHSYWSHDDFNEDEDGVYHPASPEGPYADQKTVFNDLGKGVLDNAWQGYNAALFAYGQTGSGKSYSMIGYGANKGIVPITCEELFKVIDDNEDKEKQLQVTFSMLEIYNEQVRDLLVKTKPPHGGLKIRQNPSAGFYVEGLRAVPVRAYTEIEKLMEQGTINRTTASTNMNATSSRSHMVITIRFVQVFKNAMGQSNTRSSDVNLVDLAGSERADSTGATGDRLKEGSAINQSLSTLGNVISALADLSLGKKKVLVPYRDSVLTKLLQSALGGNSRTIMIAALSPADINYDETLSTLRYADRAKKIQNKAVVNESPTERLIRELKEENAKLMQLLQKQQGIKGGGDTSELQKMLEENQRRMADMQLTWEQRLEQARLEWERSQMPTAGAGVLQDWQKLPYITNVNEDSQLSGVIKHCFKEGETTIGRSGVSVEIRGLGILEHHVTVTNNGKALYVTPTSEKAMLIINGLRVKDKRQLCHMDRIKLGSSSLFLYVGLPSERKDRDDWSKYDFDYFMMELAEHEGVDLQTAKMADGQDQFNNKLNQEFVDLLPKIMEANAISEELKKKVKFEPMFKHDSKGIPSDIIVKVLNTETKKVWVWPKLKFLHRKDLIDSMYLSSLDGQKVSSKRAEDPFWDPVEDICLGSCLVILKSLAHHTEIDEHFALHNHHGHEEAVVKVQIMPCDQNGKSLHEDDVILEPTEMLGKPLNFVIKVQNVMSIRWVKEEPSRGIYFRYKFYDEKEAITKAVFHKTVVDLDYTMHYSIPKVTKNLISYLLNNSLVLELWGKQVSEDEQLHRRVGQQLAREESSEDLLSQLKNRETVIENLESECTDLRDENFKLKMKVDKLQQALEFAKMRRVDAFVHGAKSDDRRKSISEEKKLESSAMDVELAKAFREFFKDIKPVQQEIKDMKSKISALGQSGDQNGNLKSTLKSQEKSLNMVDENLTDCVNSLKKSVAVSLKKQKEKK</sequence>
<dbReference type="SUPFAM" id="SSF49562">
    <property type="entry name" value="C2 domain (Calcium/lipid-binding domain, CaLB)"/>
    <property type="match status" value="1"/>
</dbReference>
<evidence type="ECO:0000256" key="5">
    <source>
        <dbReference type="ARBA" id="ARBA00023054"/>
    </source>
</evidence>
<keyword evidence="7" id="KW-0472">Membrane</keyword>
<comment type="subcellular location">
    <subcellularLocation>
        <location evidence="1">Mitochondrion membrane</location>
        <topology evidence="1">Peripheral membrane protein</topology>
    </subcellularLocation>
</comment>
<dbReference type="GO" id="GO:0003777">
    <property type="term" value="F:microtubule motor activity"/>
    <property type="evidence" value="ECO:0007669"/>
    <property type="project" value="InterPro"/>
</dbReference>
<dbReference type="SMART" id="SM00129">
    <property type="entry name" value="KISc"/>
    <property type="match status" value="1"/>
</dbReference>
<comment type="function">
    <text evidence="9">Microtubule-dependent motor protein required for mitochondrion morphology and transport of mitochondria in neuronal cells.</text>
</comment>
<dbReference type="InterPro" id="IPR001752">
    <property type="entry name" value="Kinesin_motor_dom"/>
</dbReference>
<feature type="compositionally biased region" description="Polar residues" evidence="13">
    <location>
        <begin position="968"/>
        <end position="983"/>
    </location>
</feature>
<accession>A0AAE0SJJ5</accession>
<reference evidence="15" key="2">
    <citation type="journal article" date="2021" name="Genome Biol. Evol.">
        <title>Developing a high-quality reference genome for a parasitic bivalve with doubly uniparental inheritance (Bivalvia: Unionida).</title>
        <authorList>
            <person name="Smith C.H."/>
        </authorList>
    </citation>
    <scope>NUCLEOTIDE SEQUENCE</scope>
    <source>
        <strain evidence="15">CHS0354</strain>
        <tissue evidence="15">Mantle</tissue>
    </source>
</reference>
<dbReference type="GO" id="GO:0031966">
    <property type="term" value="C:mitochondrial membrane"/>
    <property type="evidence" value="ECO:0007669"/>
    <property type="project" value="UniProtKB-SubCell"/>
</dbReference>
<dbReference type="Pfam" id="PF00498">
    <property type="entry name" value="FHA"/>
    <property type="match status" value="1"/>
</dbReference>
<dbReference type="CDD" id="cd01365">
    <property type="entry name" value="KISc_KIF1A_KIF1B"/>
    <property type="match status" value="1"/>
</dbReference>
<dbReference type="Proteomes" id="UP001195483">
    <property type="component" value="Unassembled WGS sequence"/>
</dbReference>
<feature type="binding site" evidence="11">
    <location>
        <begin position="109"/>
        <end position="116"/>
    </location>
    <ligand>
        <name>ATP</name>
        <dbReference type="ChEBI" id="CHEBI:30616"/>
    </ligand>
</feature>
<comment type="caution">
    <text evidence="15">The sequence shown here is derived from an EMBL/GenBank/DDBJ whole genome shotgun (WGS) entry which is preliminary data.</text>
</comment>
<gene>
    <name evidence="15" type="ORF">CHS0354_039667</name>
</gene>
<evidence type="ECO:0000256" key="3">
    <source>
        <dbReference type="ARBA" id="ARBA00022741"/>
    </source>
</evidence>
<dbReference type="PANTHER" id="PTHR47117">
    <property type="entry name" value="STAR-RELATED LIPID TRANSFER PROTEIN 9"/>
    <property type="match status" value="1"/>
</dbReference>
<dbReference type="FunFam" id="3.40.850.10:FF:000063">
    <property type="entry name" value="Kinesin-like protein"/>
    <property type="match status" value="1"/>
</dbReference>
<name>A0AAE0SJJ5_9BIVA</name>
<keyword evidence="6" id="KW-0496">Mitochondrion</keyword>
<evidence type="ECO:0000256" key="2">
    <source>
        <dbReference type="ARBA" id="ARBA00022448"/>
    </source>
</evidence>
<evidence type="ECO:0000256" key="11">
    <source>
        <dbReference type="PROSITE-ProRule" id="PRU00283"/>
    </source>
</evidence>
<keyword evidence="5 12" id="KW-0175">Coiled coil</keyword>
<evidence type="ECO:0000256" key="4">
    <source>
        <dbReference type="ARBA" id="ARBA00022840"/>
    </source>
</evidence>
<evidence type="ECO:0000256" key="6">
    <source>
        <dbReference type="ARBA" id="ARBA00023128"/>
    </source>
</evidence>
<evidence type="ECO:0000256" key="13">
    <source>
        <dbReference type="SAM" id="MobiDB-lite"/>
    </source>
</evidence>
<evidence type="ECO:0000256" key="12">
    <source>
        <dbReference type="SAM" id="Coils"/>
    </source>
</evidence>
<proteinExistence type="inferred from homology"/>
<dbReference type="PROSITE" id="PS50067">
    <property type="entry name" value="KINESIN_MOTOR_2"/>
    <property type="match status" value="1"/>
</dbReference>
<feature type="domain" description="Kinesin motor" evidence="14">
    <location>
        <begin position="7"/>
        <end position="358"/>
    </location>
</feature>
<dbReference type="SUPFAM" id="SSF52540">
    <property type="entry name" value="P-loop containing nucleoside triphosphate hydrolases"/>
    <property type="match status" value="1"/>
</dbReference>
<evidence type="ECO:0000259" key="14">
    <source>
        <dbReference type="PROSITE" id="PS50067"/>
    </source>
</evidence>
<keyword evidence="8 11" id="KW-0505">Motor protein</keyword>
<dbReference type="InterPro" id="IPR035892">
    <property type="entry name" value="C2_domain_sf"/>
</dbReference>
<evidence type="ECO:0000313" key="15">
    <source>
        <dbReference type="EMBL" id="KAK3593181.1"/>
    </source>
</evidence>
<dbReference type="Gene3D" id="2.60.200.20">
    <property type="match status" value="1"/>
</dbReference>
<evidence type="ECO:0000256" key="10">
    <source>
        <dbReference type="ARBA" id="ARBA00079247"/>
    </source>
</evidence>
<comment type="similarity">
    <text evidence="11">Belongs to the TRAFAC class myosin-kinesin ATPase superfamily. Kinesin family.</text>
</comment>
<dbReference type="FunFam" id="2.60.200.20:FF:000034">
    <property type="entry name" value="kinesin-like protein KIF28P"/>
    <property type="match status" value="1"/>
</dbReference>
<dbReference type="GO" id="GO:0008017">
    <property type="term" value="F:microtubule binding"/>
    <property type="evidence" value="ECO:0007669"/>
    <property type="project" value="InterPro"/>
</dbReference>
<dbReference type="GO" id="GO:0005524">
    <property type="term" value="F:ATP binding"/>
    <property type="evidence" value="ECO:0007669"/>
    <property type="project" value="UniProtKB-UniRule"/>
</dbReference>
<evidence type="ECO:0000256" key="1">
    <source>
        <dbReference type="ARBA" id="ARBA00004318"/>
    </source>
</evidence>
<evidence type="ECO:0000313" key="16">
    <source>
        <dbReference type="Proteomes" id="UP001195483"/>
    </source>
</evidence>
<protein>
    <recommendedName>
        <fullName evidence="10">Kinesin-like protein 6</fullName>
    </recommendedName>
</protein>
<evidence type="ECO:0000256" key="8">
    <source>
        <dbReference type="ARBA" id="ARBA00023175"/>
    </source>
</evidence>
<feature type="coiled-coil region" evidence="12">
    <location>
        <begin position="859"/>
        <end position="900"/>
    </location>
</feature>
<dbReference type="Pfam" id="PF00225">
    <property type="entry name" value="Kinesin"/>
    <property type="match status" value="1"/>
</dbReference>
<keyword evidence="16" id="KW-1185">Reference proteome</keyword>
<dbReference type="EMBL" id="JAEAOA010002313">
    <property type="protein sequence ID" value="KAK3593181.1"/>
    <property type="molecule type" value="Genomic_DNA"/>
</dbReference>
<evidence type="ECO:0000256" key="9">
    <source>
        <dbReference type="ARBA" id="ARBA00054688"/>
    </source>
</evidence>
<keyword evidence="2" id="KW-0813">Transport</keyword>
<feature type="region of interest" description="Disordered" evidence="13">
    <location>
        <begin position="965"/>
        <end position="984"/>
    </location>
</feature>